<dbReference type="EMBL" id="CAJZAF010000007">
    <property type="protein sequence ID" value="CAG9169769.1"/>
    <property type="molecule type" value="Genomic_DNA"/>
</dbReference>
<accession>A0ABN7YB23</accession>
<feature type="region of interest" description="Disordered" evidence="1">
    <location>
        <begin position="191"/>
        <end position="235"/>
    </location>
</feature>
<organism evidence="2 3">
    <name type="scientific">Cupriavidus pinatubonensis</name>
    <dbReference type="NCBI Taxonomy" id="248026"/>
    <lineage>
        <taxon>Bacteria</taxon>
        <taxon>Pseudomonadati</taxon>
        <taxon>Pseudomonadota</taxon>
        <taxon>Betaproteobacteria</taxon>
        <taxon>Burkholderiales</taxon>
        <taxon>Burkholderiaceae</taxon>
        <taxon>Cupriavidus</taxon>
    </lineage>
</organism>
<gene>
    <name evidence="2" type="ORF">LMG23994_01654</name>
</gene>
<name>A0ABN7YB23_9BURK</name>
<evidence type="ECO:0000313" key="3">
    <source>
        <dbReference type="Proteomes" id="UP000701702"/>
    </source>
</evidence>
<keyword evidence="3" id="KW-1185">Reference proteome</keyword>
<comment type="caution">
    <text evidence="2">The sequence shown here is derived from an EMBL/GenBank/DDBJ whole genome shotgun (WGS) entry which is preliminary data.</text>
</comment>
<evidence type="ECO:0000256" key="1">
    <source>
        <dbReference type="SAM" id="MobiDB-lite"/>
    </source>
</evidence>
<proteinExistence type="predicted"/>
<evidence type="ECO:0000313" key="2">
    <source>
        <dbReference type="EMBL" id="CAG9169769.1"/>
    </source>
</evidence>
<protein>
    <submittedName>
        <fullName evidence="2">Uncharacterized protein</fullName>
    </submittedName>
</protein>
<reference evidence="2 3" key="1">
    <citation type="submission" date="2021-08" db="EMBL/GenBank/DDBJ databases">
        <authorList>
            <person name="Peeters C."/>
        </authorList>
    </citation>
    <scope>NUCLEOTIDE SEQUENCE [LARGE SCALE GENOMIC DNA]</scope>
    <source>
        <strain evidence="2 3">LMG 23994</strain>
    </source>
</reference>
<dbReference type="RefSeq" id="WP_224001223.1">
    <property type="nucleotide sequence ID" value="NZ_CAJZAF010000007.1"/>
</dbReference>
<sequence length="235" mass="25074">MLKKTMTKAMKIPVTVWQKLTRCFRPEIKVKLTRKNLIISLPASQGGALHMLPRPGTTEAVRFAVEQSEGMFALQMAATGQTVSLATFSGEHDAQAALSKVNKALTGNQLVKWSVRIFVLWIVWLLVTSYLQVSQQAHAEGVASSAPAAFTPPPGTGFQPFPSVAAAVAPQATSGNLADEIYQAAMQAKTRAEHENMPPKVNDNTAGLDGFGLDSGASQAGPGCDPKLAFKVEQK</sequence>
<dbReference type="Proteomes" id="UP000701702">
    <property type="component" value="Unassembled WGS sequence"/>
</dbReference>